<sequence length="122" mass="13778">VAQMLNTEYDSSSEKLLLMNTGRDIFSHAISNPLPPTESFSEHQKADDDEETVSMDDFSVNDDSSYFVKKLESPNVLPFCTNLESLSENNLNDASQKTSHDLITLSRDIENITRRKESFVTV</sequence>
<dbReference type="AlphaFoldDB" id="A0A0B6Z1P2"/>
<proteinExistence type="predicted"/>
<evidence type="ECO:0000256" key="1">
    <source>
        <dbReference type="SAM" id="MobiDB-lite"/>
    </source>
</evidence>
<protein>
    <submittedName>
        <fullName evidence="2">Uncharacterized protein</fullName>
    </submittedName>
</protein>
<organism evidence="2">
    <name type="scientific">Arion vulgaris</name>
    <dbReference type="NCBI Taxonomy" id="1028688"/>
    <lineage>
        <taxon>Eukaryota</taxon>
        <taxon>Metazoa</taxon>
        <taxon>Spiralia</taxon>
        <taxon>Lophotrochozoa</taxon>
        <taxon>Mollusca</taxon>
        <taxon>Gastropoda</taxon>
        <taxon>Heterobranchia</taxon>
        <taxon>Euthyneura</taxon>
        <taxon>Panpulmonata</taxon>
        <taxon>Eupulmonata</taxon>
        <taxon>Stylommatophora</taxon>
        <taxon>Helicina</taxon>
        <taxon>Arionoidea</taxon>
        <taxon>Arionidae</taxon>
        <taxon>Arion</taxon>
    </lineage>
</organism>
<gene>
    <name evidence="2" type="primary">ORF42758</name>
</gene>
<accession>A0A0B6Z1P2</accession>
<dbReference type="EMBL" id="HACG01014755">
    <property type="protein sequence ID" value="CEK61620.1"/>
    <property type="molecule type" value="Transcribed_RNA"/>
</dbReference>
<feature type="non-terminal residue" evidence="2">
    <location>
        <position position="1"/>
    </location>
</feature>
<evidence type="ECO:0000313" key="2">
    <source>
        <dbReference type="EMBL" id="CEK61620.1"/>
    </source>
</evidence>
<name>A0A0B6Z1P2_9EUPU</name>
<feature type="region of interest" description="Disordered" evidence="1">
    <location>
        <begin position="29"/>
        <end position="58"/>
    </location>
</feature>
<reference evidence="2" key="1">
    <citation type="submission" date="2014-12" db="EMBL/GenBank/DDBJ databases">
        <title>Insight into the proteome of Arion vulgaris.</title>
        <authorList>
            <person name="Aradska J."/>
            <person name="Bulat T."/>
            <person name="Smidak R."/>
            <person name="Sarate P."/>
            <person name="Gangsoo J."/>
            <person name="Sialana F."/>
            <person name="Bilban M."/>
            <person name="Lubec G."/>
        </authorList>
    </citation>
    <scope>NUCLEOTIDE SEQUENCE</scope>
    <source>
        <tissue evidence="2">Skin</tissue>
    </source>
</reference>